<protein>
    <submittedName>
        <fullName evidence="1">Uncharacterized protein</fullName>
    </submittedName>
</protein>
<evidence type="ECO:0000313" key="1">
    <source>
        <dbReference type="EnsemblMetazoa" id="OVOC12571.1"/>
    </source>
</evidence>
<proteinExistence type="predicted"/>
<dbReference type="AlphaFoldDB" id="A0A8R1XR80"/>
<reference evidence="1" key="2">
    <citation type="submission" date="2022-06" db="UniProtKB">
        <authorList>
            <consortium name="EnsemblMetazoa"/>
        </authorList>
    </citation>
    <scope>IDENTIFICATION</scope>
</reference>
<dbReference type="EMBL" id="CMVM020000527">
    <property type="status" value="NOT_ANNOTATED_CDS"/>
    <property type="molecule type" value="Genomic_DNA"/>
</dbReference>
<keyword evidence="2" id="KW-1185">Reference proteome</keyword>
<dbReference type="EnsemblMetazoa" id="OVOC12571.1">
    <property type="protein sequence ID" value="OVOC12571.1"/>
    <property type="gene ID" value="WBGene00249380"/>
</dbReference>
<accession>A0A8R1XR80</accession>
<evidence type="ECO:0000313" key="2">
    <source>
        <dbReference type="Proteomes" id="UP000024404"/>
    </source>
</evidence>
<sequence length="78" mass="9288">MVNGKIKIKSSYWRSRRNGRLIANQTEEERYINKRRQKLTQIRAERYAARLEEVRFLTYPSCSAASDLLYFNRTNVTG</sequence>
<name>A0A8R1XR80_ONCVO</name>
<organism evidence="1 2">
    <name type="scientific">Onchocerca volvulus</name>
    <dbReference type="NCBI Taxonomy" id="6282"/>
    <lineage>
        <taxon>Eukaryota</taxon>
        <taxon>Metazoa</taxon>
        <taxon>Ecdysozoa</taxon>
        <taxon>Nematoda</taxon>
        <taxon>Chromadorea</taxon>
        <taxon>Rhabditida</taxon>
        <taxon>Spirurina</taxon>
        <taxon>Spiruromorpha</taxon>
        <taxon>Filarioidea</taxon>
        <taxon>Onchocercidae</taxon>
        <taxon>Onchocerca</taxon>
    </lineage>
</organism>
<reference evidence="2" key="1">
    <citation type="submission" date="2013-10" db="EMBL/GenBank/DDBJ databases">
        <title>Genome sequencing of Onchocerca volvulus.</title>
        <authorList>
            <person name="Cotton J."/>
            <person name="Tsai J."/>
            <person name="Stanley E."/>
            <person name="Tracey A."/>
            <person name="Holroyd N."/>
            <person name="Lustigman S."/>
            <person name="Berriman M."/>
        </authorList>
    </citation>
    <scope>NUCLEOTIDE SEQUENCE</scope>
</reference>
<dbReference type="Proteomes" id="UP000024404">
    <property type="component" value="Unassembled WGS sequence"/>
</dbReference>